<dbReference type="RefSeq" id="WP_126865289.1">
    <property type="nucleotide sequence ID" value="NZ_JAUSTX010000002.1"/>
</dbReference>
<evidence type="ECO:0000256" key="2">
    <source>
        <dbReference type="SAM" id="Phobius"/>
    </source>
</evidence>
<dbReference type="Proteomes" id="UP000267430">
    <property type="component" value="Unassembled WGS sequence"/>
</dbReference>
<organism evidence="3 4">
    <name type="scientific">Peribacillus cavernae</name>
    <dbReference type="NCBI Taxonomy" id="1674310"/>
    <lineage>
        <taxon>Bacteria</taxon>
        <taxon>Bacillati</taxon>
        <taxon>Bacillota</taxon>
        <taxon>Bacilli</taxon>
        <taxon>Bacillales</taxon>
        <taxon>Bacillaceae</taxon>
        <taxon>Peribacillus</taxon>
    </lineage>
</organism>
<dbReference type="AlphaFoldDB" id="A0A3S0VHP1"/>
<protein>
    <submittedName>
        <fullName evidence="3">Uncharacterized protein</fullName>
    </submittedName>
</protein>
<name>A0A3S0VHP1_9BACI</name>
<accession>A0A3S0VHP1</accession>
<keyword evidence="2" id="KW-1133">Transmembrane helix</keyword>
<reference evidence="3 4" key="1">
    <citation type="submission" date="2018-12" db="EMBL/GenBank/DDBJ databases">
        <title>Bacillus chawlae sp. nov., Bacillus glennii sp. nov., and Bacillus saganii sp. nov. Isolated from the Vehicle Assembly Building at Kennedy Space Center where the Viking Spacecraft were Assembled.</title>
        <authorList>
            <person name="Seuylemezian A."/>
            <person name="Vaishampayan P."/>
        </authorList>
    </citation>
    <scope>NUCLEOTIDE SEQUENCE [LARGE SCALE GENOMIC DNA]</scope>
    <source>
        <strain evidence="3 4">L5</strain>
    </source>
</reference>
<gene>
    <name evidence="3" type="ORF">ELQ35_13160</name>
</gene>
<sequence>MREFFIFFSYFSFASLAFTCAVLTYQIFKHGIGKTGSADEDGTKKSEYNQNLEDREKSFL</sequence>
<evidence type="ECO:0000256" key="1">
    <source>
        <dbReference type="SAM" id="MobiDB-lite"/>
    </source>
</evidence>
<keyword evidence="2" id="KW-0472">Membrane</keyword>
<comment type="caution">
    <text evidence="3">The sequence shown here is derived from an EMBL/GenBank/DDBJ whole genome shotgun (WGS) entry which is preliminary data.</text>
</comment>
<feature type="region of interest" description="Disordered" evidence="1">
    <location>
        <begin position="33"/>
        <end position="60"/>
    </location>
</feature>
<evidence type="ECO:0000313" key="4">
    <source>
        <dbReference type="Proteomes" id="UP000267430"/>
    </source>
</evidence>
<proteinExistence type="predicted"/>
<feature type="transmembrane region" description="Helical" evidence="2">
    <location>
        <begin position="6"/>
        <end position="28"/>
    </location>
</feature>
<feature type="compositionally biased region" description="Basic and acidic residues" evidence="1">
    <location>
        <begin position="41"/>
        <end position="60"/>
    </location>
</feature>
<dbReference type="EMBL" id="RYZZ01000017">
    <property type="protein sequence ID" value="RUQ28182.1"/>
    <property type="molecule type" value="Genomic_DNA"/>
</dbReference>
<keyword evidence="4" id="KW-1185">Reference proteome</keyword>
<evidence type="ECO:0000313" key="3">
    <source>
        <dbReference type="EMBL" id="RUQ28182.1"/>
    </source>
</evidence>
<keyword evidence="2" id="KW-0812">Transmembrane</keyword>